<reference evidence="2 3" key="1">
    <citation type="submission" date="2021-06" db="EMBL/GenBank/DDBJ databases">
        <authorList>
            <person name="Palmer J.M."/>
        </authorList>
    </citation>
    <scope>NUCLEOTIDE SEQUENCE [LARGE SCALE GENOMIC DNA]</scope>
    <source>
        <strain evidence="2 3">AS_MEX2019</strain>
        <tissue evidence="2">Muscle</tissue>
    </source>
</reference>
<feature type="region of interest" description="Disordered" evidence="1">
    <location>
        <begin position="38"/>
        <end position="68"/>
    </location>
</feature>
<proteinExistence type="predicted"/>
<keyword evidence="3" id="KW-1185">Reference proteome</keyword>
<sequence>MGRIIASLACLPSIACHCYPPIKFLTIIAFPWKPVGEEELKSNSGGKRKSSVVGSLHSSQVYAPQTTNCEPQSMKKAIMVKSSEGPEAPVPNSVGSGFFNN</sequence>
<evidence type="ECO:0000313" key="3">
    <source>
        <dbReference type="Proteomes" id="UP001469553"/>
    </source>
</evidence>
<accession>A0ABV0XXI7</accession>
<protein>
    <submittedName>
        <fullName evidence="2">Uncharacterized protein</fullName>
    </submittedName>
</protein>
<feature type="compositionally biased region" description="Polar residues" evidence="1">
    <location>
        <begin position="56"/>
        <end position="68"/>
    </location>
</feature>
<comment type="caution">
    <text evidence="2">The sequence shown here is derived from an EMBL/GenBank/DDBJ whole genome shotgun (WGS) entry which is preliminary data.</text>
</comment>
<evidence type="ECO:0000256" key="1">
    <source>
        <dbReference type="SAM" id="MobiDB-lite"/>
    </source>
</evidence>
<feature type="region of interest" description="Disordered" evidence="1">
    <location>
        <begin position="80"/>
        <end position="101"/>
    </location>
</feature>
<dbReference type="EMBL" id="JAHRIP010018811">
    <property type="protein sequence ID" value="MEQ2286207.1"/>
    <property type="molecule type" value="Genomic_DNA"/>
</dbReference>
<name>A0ABV0XXI7_9TELE</name>
<evidence type="ECO:0000313" key="2">
    <source>
        <dbReference type="EMBL" id="MEQ2286207.1"/>
    </source>
</evidence>
<gene>
    <name evidence="2" type="ORF">AMECASPLE_000009</name>
</gene>
<organism evidence="2 3">
    <name type="scientific">Ameca splendens</name>
    <dbReference type="NCBI Taxonomy" id="208324"/>
    <lineage>
        <taxon>Eukaryota</taxon>
        <taxon>Metazoa</taxon>
        <taxon>Chordata</taxon>
        <taxon>Craniata</taxon>
        <taxon>Vertebrata</taxon>
        <taxon>Euteleostomi</taxon>
        <taxon>Actinopterygii</taxon>
        <taxon>Neopterygii</taxon>
        <taxon>Teleostei</taxon>
        <taxon>Neoteleostei</taxon>
        <taxon>Acanthomorphata</taxon>
        <taxon>Ovalentaria</taxon>
        <taxon>Atherinomorphae</taxon>
        <taxon>Cyprinodontiformes</taxon>
        <taxon>Goodeidae</taxon>
        <taxon>Ameca</taxon>
    </lineage>
</organism>
<dbReference type="Proteomes" id="UP001469553">
    <property type="component" value="Unassembled WGS sequence"/>
</dbReference>